<dbReference type="Pfam" id="PF13738">
    <property type="entry name" value="Pyr_redox_3"/>
    <property type="match status" value="1"/>
</dbReference>
<dbReference type="AlphaFoldDB" id="A0A916WPX9"/>
<evidence type="ECO:0000313" key="2">
    <source>
        <dbReference type="EMBL" id="GGB18621.1"/>
    </source>
</evidence>
<keyword evidence="3" id="KW-1185">Reference proteome</keyword>
<sequence>MNPADVAAPAAPPRVREQRIALPIRQIEAVVVGAGQAGIAMSESLTALGVPHVVLERNRIAERWRSERWDSLVSNGPAWHDRLPGRRFSGVPGETFASKDQIADYLEEYAEQVAAPVRCGVEVTEVRRRPDSPGFRVETTDGDFDARFVIAATGPFQTPTCPDIVPADSGLLQLHSRDYKNPGQLPDGNVLVVGSGSSGAQIADELQRAGRQVHLSVSAHTRPPRTYRGRDIVWWLGVLGLWDQQVPRAGAEHVTLAISGANGGSTIDFRRLAASGIKLVGRTESFDEGMLRFAPGLAETIAAGDDNYLGVLDTADAYVARNGLDLPEEPQARELGPLPDCVTDPIREVDLADSGITSVIWATGFSVDYSWLKVAAVDDAGKPVHQRGISPEPGIYFVGLPWLTRRSSSFLCGVSGDARYLAEHIAVQRNYLAYQPALALIE</sequence>
<dbReference type="GO" id="GO:0050660">
    <property type="term" value="F:flavin adenine dinucleotide binding"/>
    <property type="evidence" value="ECO:0007669"/>
    <property type="project" value="TreeGrafter"/>
</dbReference>
<gene>
    <name evidence="2" type="ORF">GCM10011492_05590</name>
</gene>
<dbReference type="SUPFAM" id="SSF51971">
    <property type="entry name" value="Nucleotide-binding domain"/>
    <property type="match status" value="1"/>
</dbReference>
<dbReference type="InterPro" id="IPR036188">
    <property type="entry name" value="FAD/NAD-bd_sf"/>
</dbReference>
<dbReference type="Proteomes" id="UP000636793">
    <property type="component" value="Unassembled WGS sequence"/>
</dbReference>
<dbReference type="SUPFAM" id="SSF51905">
    <property type="entry name" value="FAD/NAD(P)-binding domain"/>
    <property type="match status" value="1"/>
</dbReference>
<dbReference type="PANTHER" id="PTHR43539">
    <property type="entry name" value="FLAVIN-BINDING MONOOXYGENASE-LIKE PROTEIN (AFU_ORTHOLOGUE AFUA_4G09220)"/>
    <property type="match status" value="1"/>
</dbReference>
<dbReference type="EMBL" id="BMHI01000001">
    <property type="protein sequence ID" value="GGB18621.1"/>
    <property type="molecule type" value="Genomic_DNA"/>
</dbReference>
<reference evidence="2" key="2">
    <citation type="submission" date="2020-09" db="EMBL/GenBank/DDBJ databases">
        <authorList>
            <person name="Sun Q."/>
            <person name="Zhou Y."/>
        </authorList>
    </citation>
    <scope>NUCLEOTIDE SEQUENCE</scope>
    <source>
        <strain evidence="2">CGMCC 1.15085</strain>
    </source>
</reference>
<protein>
    <submittedName>
        <fullName evidence="2">FAD-dependent oxidoreductase</fullName>
    </submittedName>
</protein>
<comment type="caution">
    <text evidence="2">The sequence shown here is derived from an EMBL/GenBank/DDBJ whole genome shotgun (WGS) entry which is preliminary data.</text>
</comment>
<organism evidence="2 3">
    <name type="scientific">Flexivirga endophytica</name>
    <dbReference type="NCBI Taxonomy" id="1849103"/>
    <lineage>
        <taxon>Bacteria</taxon>
        <taxon>Bacillati</taxon>
        <taxon>Actinomycetota</taxon>
        <taxon>Actinomycetes</taxon>
        <taxon>Micrococcales</taxon>
        <taxon>Dermacoccaceae</taxon>
        <taxon>Flexivirga</taxon>
    </lineage>
</organism>
<proteinExistence type="predicted"/>
<dbReference type="GO" id="GO:0004497">
    <property type="term" value="F:monooxygenase activity"/>
    <property type="evidence" value="ECO:0007669"/>
    <property type="project" value="TreeGrafter"/>
</dbReference>
<accession>A0A916WPX9</accession>
<name>A0A916WPX9_9MICO</name>
<reference evidence="2" key="1">
    <citation type="journal article" date="2014" name="Int. J. Syst. Evol. Microbiol.">
        <title>Complete genome sequence of Corynebacterium casei LMG S-19264T (=DSM 44701T), isolated from a smear-ripened cheese.</title>
        <authorList>
            <consortium name="US DOE Joint Genome Institute (JGI-PGF)"/>
            <person name="Walter F."/>
            <person name="Albersmeier A."/>
            <person name="Kalinowski J."/>
            <person name="Ruckert C."/>
        </authorList>
    </citation>
    <scope>NUCLEOTIDE SEQUENCE</scope>
    <source>
        <strain evidence="2">CGMCC 1.15085</strain>
    </source>
</reference>
<dbReference type="Gene3D" id="3.50.50.60">
    <property type="entry name" value="FAD/NAD(P)-binding domain"/>
    <property type="match status" value="1"/>
</dbReference>
<evidence type="ECO:0000256" key="1">
    <source>
        <dbReference type="ARBA" id="ARBA00023002"/>
    </source>
</evidence>
<dbReference type="PRINTS" id="PR00411">
    <property type="entry name" value="PNDRDTASEI"/>
</dbReference>
<keyword evidence="1" id="KW-0560">Oxidoreductase</keyword>
<evidence type="ECO:0000313" key="3">
    <source>
        <dbReference type="Proteomes" id="UP000636793"/>
    </source>
</evidence>
<dbReference type="InterPro" id="IPR050982">
    <property type="entry name" value="Auxin_biosynth/cation_transpt"/>
</dbReference>
<dbReference type="PANTHER" id="PTHR43539:SF78">
    <property type="entry name" value="FLAVIN-CONTAINING MONOOXYGENASE"/>
    <property type="match status" value="1"/>
</dbReference>